<sequence>MACVVVASGCGFDPGAIPVPGSGVSGSTYDVRIEFTNVLNLPSRAKVVANGAVVGSVTGIDLVQDSAGGYVTVRAEIMDSVRLPVSTVAEMRQSTVLGDSFIALTTPPSGFGELLAPGGRIPLNQTVPPIQIEDAMAGFATFVQGGAITRFQDIVNQLNGVLPRDPKETARIADVLGGDARDLAANLDRVDSFLSGIEQTVGVVHERAPVLHEQLAPAAVEQTSGAVQTLVATIGIIGALGDVAHALIWLTPLVASGDAAASALVPLFLTTRPLDLDAPSNLNALVKLLREKIIPFVEHGPKVNVRSVRIEGADAVPVDAQVEQIIRALRMVGVVR</sequence>
<evidence type="ECO:0000259" key="1">
    <source>
        <dbReference type="Pfam" id="PF02470"/>
    </source>
</evidence>
<keyword evidence="3" id="KW-1185">Reference proteome</keyword>
<evidence type="ECO:0000313" key="3">
    <source>
        <dbReference type="Proteomes" id="UP000655751"/>
    </source>
</evidence>
<dbReference type="InterPro" id="IPR003399">
    <property type="entry name" value="Mce/MlaD"/>
</dbReference>
<accession>A0A931I8W1</accession>
<dbReference type="PANTHER" id="PTHR33371">
    <property type="entry name" value="INTERMEMBRANE PHOSPHOLIPID TRANSPORT SYSTEM BINDING PROTEIN MLAD-RELATED"/>
    <property type="match status" value="1"/>
</dbReference>
<dbReference type="Pfam" id="PF02470">
    <property type="entry name" value="MlaD"/>
    <property type="match status" value="1"/>
</dbReference>
<comment type="caution">
    <text evidence="2">The sequence shown here is derived from an EMBL/GenBank/DDBJ whole genome shotgun (WGS) entry which is preliminary data.</text>
</comment>
<gene>
    <name evidence="2" type="ORF">IT779_04300</name>
</gene>
<dbReference type="PANTHER" id="PTHR33371:SF4">
    <property type="entry name" value="INTERMEMBRANE PHOSPHOLIPID TRANSPORT SYSTEM BINDING PROTEIN MLAD"/>
    <property type="match status" value="1"/>
</dbReference>
<dbReference type="InterPro" id="IPR052336">
    <property type="entry name" value="MlaD_Phospholipid_Transporter"/>
</dbReference>
<dbReference type="AlphaFoldDB" id="A0A931I8W1"/>
<dbReference type="Proteomes" id="UP000655751">
    <property type="component" value="Unassembled WGS sequence"/>
</dbReference>
<proteinExistence type="predicted"/>
<organism evidence="2 3">
    <name type="scientific">Nocardia bovistercoris</name>
    <dbReference type="NCBI Taxonomy" id="2785916"/>
    <lineage>
        <taxon>Bacteria</taxon>
        <taxon>Bacillati</taxon>
        <taxon>Actinomycetota</taxon>
        <taxon>Actinomycetes</taxon>
        <taxon>Mycobacteriales</taxon>
        <taxon>Nocardiaceae</taxon>
        <taxon>Nocardia</taxon>
    </lineage>
</organism>
<dbReference type="EMBL" id="JADMLG010000002">
    <property type="protein sequence ID" value="MBH0775510.1"/>
    <property type="molecule type" value="Genomic_DNA"/>
</dbReference>
<reference evidence="2" key="1">
    <citation type="submission" date="2020-11" db="EMBL/GenBank/DDBJ databases">
        <title>Nocardia NEAU-351.nov., a novel actinomycete isolated from the cow dung.</title>
        <authorList>
            <person name="Zhang X."/>
        </authorList>
    </citation>
    <scope>NUCLEOTIDE SEQUENCE</scope>
    <source>
        <strain evidence="2">NEAU-351</strain>
    </source>
</reference>
<protein>
    <submittedName>
        <fullName evidence="2">MCE family protein</fullName>
    </submittedName>
</protein>
<name>A0A931I8W1_9NOCA</name>
<evidence type="ECO:0000313" key="2">
    <source>
        <dbReference type="EMBL" id="MBH0775510.1"/>
    </source>
</evidence>
<feature type="domain" description="Mce/MlaD" evidence="1">
    <location>
        <begin position="28"/>
        <end position="106"/>
    </location>
</feature>